<dbReference type="InterPro" id="IPR002423">
    <property type="entry name" value="Cpn60/GroEL/TCP-1"/>
</dbReference>
<evidence type="ECO:0000256" key="4">
    <source>
        <dbReference type="ARBA" id="ARBA00022741"/>
    </source>
</evidence>
<dbReference type="InterPro" id="IPR027413">
    <property type="entry name" value="GROEL-like_equatorial_sf"/>
</dbReference>
<dbReference type="InterPro" id="IPR012716">
    <property type="entry name" value="Chap_CCT_beta"/>
</dbReference>
<evidence type="ECO:0000256" key="7">
    <source>
        <dbReference type="ARBA" id="ARBA00033237"/>
    </source>
</evidence>
<feature type="compositionally biased region" description="Low complexity" evidence="10">
    <location>
        <begin position="1224"/>
        <end position="1262"/>
    </location>
</feature>
<comment type="similarity">
    <text evidence="2 8">Belongs to the TCP-1 chaperonin family.</text>
</comment>
<comment type="subcellular location">
    <subcellularLocation>
        <location evidence="1">Cytoplasm</location>
    </subcellularLocation>
</comment>
<reference evidence="11" key="1">
    <citation type="submission" date="2023-10" db="EMBL/GenBank/DDBJ databases">
        <authorList>
            <person name="Chen Y."/>
            <person name="Shah S."/>
            <person name="Dougan E. K."/>
            <person name="Thang M."/>
            <person name="Chan C."/>
        </authorList>
    </citation>
    <scope>NUCLEOTIDE SEQUENCE [LARGE SCALE GENOMIC DNA]</scope>
</reference>
<dbReference type="SUPFAM" id="SSF52029">
    <property type="entry name" value="GroEL apical domain-like"/>
    <property type="match status" value="1"/>
</dbReference>
<accession>A0ABN9RBZ9</accession>
<evidence type="ECO:0000256" key="5">
    <source>
        <dbReference type="ARBA" id="ARBA00022840"/>
    </source>
</evidence>
<keyword evidence="5 8" id="KW-0067">ATP-binding</keyword>
<evidence type="ECO:0000256" key="1">
    <source>
        <dbReference type="ARBA" id="ARBA00004496"/>
    </source>
</evidence>
<keyword evidence="9" id="KW-0175">Coiled coil</keyword>
<evidence type="ECO:0000256" key="6">
    <source>
        <dbReference type="ARBA" id="ARBA00023186"/>
    </source>
</evidence>
<name>A0ABN9RBZ9_9DINO</name>
<evidence type="ECO:0000256" key="8">
    <source>
        <dbReference type="RuleBase" id="RU004187"/>
    </source>
</evidence>
<feature type="coiled-coil region" evidence="9">
    <location>
        <begin position="847"/>
        <end position="895"/>
    </location>
</feature>
<feature type="compositionally biased region" description="Low complexity" evidence="10">
    <location>
        <begin position="1186"/>
        <end position="1213"/>
    </location>
</feature>
<dbReference type="SUPFAM" id="SSF48592">
    <property type="entry name" value="GroEL equatorial domain-like"/>
    <property type="match status" value="1"/>
</dbReference>
<evidence type="ECO:0000313" key="11">
    <source>
        <dbReference type="EMBL" id="CAK0815736.1"/>
    </source>
</evidence>
<feature type="compositionally biased region" description="Low complexity" evidence="10">
    <location>
        <begin position="1347"/>
        <end position="1361"/>
    </location>
</feature>
<keyword evidence="4 8" id="KW-0547">Nucleotide-binding</keyword>
<protein>
    <recommendedName>
        <fullName evidence="7">CCT-beta</fullName>
    </recommendedName>
</protein>
<dbReference type="InterPro" id="IPR017998">
    <property type="entry name" value="Chaperone_TCP-1"/>
</dbReference>
<evidence type="ECO:0000256" key="9">
    <source>
        <dbReference type="SAM" id="Coils"/>
    </source>
</evidence>
<dbReference type="PROSITE" id="PS00750">
    <property type="entry name" value="TCP1_1"/>
    <property type="match status" value="1"/>
</dbReference>
<dbReference type="PROSITE" id="PS00751">
    <property type="entry name" value="TCP1_2"/>
    <property type="match status" value="1"/>
</dbReference>
<dbReference type="Gene3D" id="3.30.260.10">
    <property type="entry name" value="TCP-1-like chaperonin intermediate domain"/>
    <property type="match status" value="1"/>
</dbReference>
<organism evidence="11 12">
    <name type="scientific">Prorocentrum cordatum</name>
    <dbReference type="NCBI Taxonomy" id="2364126"/>
    <lineage>
        <taxon>Eukaryota</taxon>
        <taxon>Sar</taxon>
        <taxon>Alveolata</taxon>
        <taxon>Dinophyceae</taxon>
        <taxon>Prorocentrales</taxon>
        <taxon>Prorocentraceae</taxon>
        <taxon>Prorocentrum</taxon>
    </lineage>
</organism>
<evidence type="ECO:0000256" key="10">
    <source>
        <dbReference type="SAM" id="MobiDB-lite"/>
    </source>
</evidence>
<evidence type="ECO:0000313" key="12">
    <source>
        <dbReference type="Proteomes" id="UP001189429"/>
    </source>
</evidence>
<dbReference type="NCBIfam" id="TIGR02341">
    <property type="entry name" value="chap_CCT_beta"/>
    <property type="match status" value="1"/>
</dbReference>
<dbReference type="PANTHER" id="PTHR11353">
    <property type="entry name" value="CHAPERONIN"/>
    <property type="match status" value="1"/>
</dbReference>
<dbReference type="Gene3D" id="1.10.560.10">
    <property type="entry name" value="GroEL-like equatorial domain"/>
    <property type="match status" value="1"/>
</dbReference>
<keyword evidence="6 8" id="KW-0143">Chaperone</keyword>
<dbReference type="PRINTS" id="PR00304">
    <property type="entry name" value="TCOMPLEXTCP1"/>
</dbReference>
<dbReference type="CDD" id="cd03336">
    <property type="entry name" value="TCP1_beta"/>
    <property type="match status" value="1"/>
</dbReference>
<dbReference type="InterPro" id="IPR027410">
    <property type="entry name" value="TCP-1-like_intermed_sf"/>
</dbReference>
<comment type="caution">
    <text evidence="11">The sequence shown here is derived from an EMBL/GenBank/DDBJ whole genome shotgun (WGS) entry which is preliminary data.</text>
</comment>
<keyword evidence="12" id="KW-1185">Reference proteome</keyword>
<dbReference type="SUPFAM" id="SSF54849">
    <property type="entry name" value="GroEL-intermediate domain like"/>
    <property type="match status" value="1"/>
</dbReference>
<dbReference type="EMBL" id="CAUYUJ010005992">
    <property type="protein sequence ID" value="CAK0815736.1"/>
    <property type="molecule type" value="Genomic_DNA"/>
</dbReference>
<feature type="region of interest" description="Disordered" evidence="10">
    <location>
        <begin position="1186"/>
        <end position="1262"/>
    </location>
</feature>
<gene>
    <name evidence="11" type="ORF">PCOR1329_LOCUS18921</name>
</gene>
<dbReference type="Gene3D" id="3.50.7.10">
    <property type="entry name" value="GroEL"/>
    <property type="match status" value="1"/>
</dbReference>
<dbReference type="InterPro" id="IPR027409">
    <property type="entry name" value="GroEL-like_apical_dom_sf"/>
</dbReference>
<dbReference type="InterPro" id="IPR002194">
    <property type="entry name" value="Chaperonin_TCP-1_CS"/>
</dbReference>
<feature type="compositionally biased region" description="Low complexity" evidence="10">
    <location>
        <begin position="1317"/>
        <end position="1335"/>
    </location>
</feature>
<proteinExistence type="inferred from homology"/>
<evidence type="ECO:0000256" key="3">
    <source>
        <dbReference type="ARBA" id="ARBA00022490"/>
    </source>
</evidence>
<feature type="region of interest" description="Disordered" evidence="10">
    <location>
        <begin position="732"/>
        <end position="751"/>
    </location>
</feature>
<dbReference type="Proteomes" id="UP001189429">
    <property type="component" value="Unassembled WGS sequence"/>
</dbReference>
<sequence length="1361" mass="139822">MHRVLAGGPSILKENASEERGENARLQAFIGAIAIGDLVKSTLGPKGMDKILQPMPGQGTQGQATVTNDGATILKSIWIDNPAAKILVDISKTQDAECGDGTTSVVVLAAEMLRNAQVLVEQKMHPQVIIKGYRLALATARETLEAMAQDHGADPAAFREDLLKIARTTLSSKLLKHEKDHFATLAVDAVLRLKGKPNLDYIQVIKKPGASLKDSFLEEGFILEKKISVGHPKLLNDCKILVANCQMDTDKIKIYGARVKTDSFEAVAEIEKAEKDKMKTKVEKICKHGCNVFINRQLIYNYPDQLFKDNGVMAIEHSDFEGSERLAAVLGADIVSTFDNPEQVKLGSCKEISEMLIGEDKVIKFSGCSQGEACTIILRGASTHILDEAERSLHDALAVLYQTVQETRVVHGGGCCEMAMSKAIMDKMGQVEGKEQMAMEAFGKALQQIPTILADNSGYDSAELVGQLRAAHARGESSHGLEFTTGKEGTLELPPNFLGAVPLPALVREAGTGLTERAKVVQNLQAAAAAAAGSPLGARDQEARVEAEAQRLGSGGPGRQAAHALEVVQRWLALLRSAPQPRYADAPAPSDEGYVLVGAEGCAELTFLQLFLRSRALELALHAAAAAPELRTSLRDHALASRAPAPDAEDGPPPAAFARAFVELLRETVGAPDVWLAPLAALLSSDRAAADERCAAWLVRLISEQRLGWEGAAAQETERDVEAIEEASRGLSAAADEAGGAREGGGAASGIPASLAQRGRAAGEAYRSWGLRRSLAGDLGRAAARERKRAEAAAATVAAIAAEAVEYGAGLDARAAGQSSEAEGLRHALGGQREGLQARLEGLAPTSRQLRRDIEEAETTQRELLRQVGQLSEKLEQMRRQRAECDRQEERLVAELQGIESTLAQQLASEDQARQQVDTARALASTVADLAGQVGAGFEQAATSGDSPAARLAAAAERNRAASLAAAVALADREVERLGDVARAVGACVAVAEERERSREAMAALGVSAFTLESDVVGEANISQSLQSALDELERTPLAELDRLREELLAADGVPRAAGLAAALQERRLELEGARARVAALLELPGESVDGFLQSVGIEADAAVSLGPRGAGGRPVQAPVPADDPFLLSGAAVAAGAGCLVGSSSDAAPAGAVAECTPRATPAAAGAAAAAGEAPALQAPAAAALAPPGAAGGEATAVPAAAAASEPVDGAAPELPPSRGGQTAAVSLSAAAAAELPGGEAPASGSAATASDAQGGGAPPAVTVEASPAVAAEPPGGVASPVGAVSAGAAPTAAAKEGVAPPTATAEAPLDVAAEVPPASATETPCASSAASPSSGGNDGGGLMSYHPPARGGHGAAADVA</sequence>
<dbReference type="Pfam" id="PF00118">
    <property type="entry name" value="Cpn60_TCP1"/>
    <property type="match status" value="1"/>
</dbReference>
<evidence type="ECO:0000256" key="2">
    <source>
        <dbReference type="ARBA" id="ARBA00008020"/>
    </source>
</evidence>
<feature type="region of interest" description="Disordered" evidence="10">
    <location>
        <begin position="1296"/>
        <end position="1361"/>
    </location>
</feature>
<keyword evidence="3" id="KW-0963">Cytoplasm</keyword>